<name>A0A8R7P799_TRIUA</name>
<proteinExistence type="predicted"/>
<feature type="compositionally biased region" description="Basic residues" evidence="1">
    <location>
        <begin position="32"/>
        <end position="46"/>
    </location>
</feature>
<evidence type="ECO:0000313" key="3">
    <source>
        <dbReference type="Proteomes" id="UP000015106"/>
    </source>
</evidence>
<evidence type="ECO:0000256" key="1">
    <source>
        <dbReference type="SAM" id="MobiDB-lite"/>
    </source>
</evidence>
<protein>
    <submittedName>
        <fullName evidence="2">Uncharacterized protein</fullName>
    </submittedName>
</protein>
<feature type="compositionally biased region" description="Low complexity" evidence="1">
    <location>
        <begin position="74"/>
        <end position="104"/>
    </location>
</feature>
<dbReference type="Proteomes" id="UP000015106">
    <property type="component" value="Chromosome 1"/>
</dbReference>
<reference evidence="2" key="3">
    <citation type="submission" date="2022-06" db="UniProtKB">
        <authorList>
            <consortium name="EnsemblPlants"/>
        </authorList>
    </citation>
    <scope>IDENTIFICATION</scope>
</reference>
<evidence type="ECO:0000313" key="2">
    <source>
        <dbReference type="EnsemblPlants" id="TuG1812G0100002298.01.T01.cds441132"/>
    </source>
</evidence>
<feature type="compositionally biased region" description="Basic and acidic residues" evidence="1">
    <location>
        <begin position="53"/>
        <end position="62"/>
    </location>
</feature>
<accession>A0A8R7P799</accession>
<feature type="region of interest" description="Disordered" evidence="1">
    <location>
        <begin position="1"/>
        <end position="108"/>
    </location>
</feature>
<reference evidence="2" key="2">
    <citation type="submission" date="2018-03" db="EMBL/GenBank/DDBJ databases">
        <title>The Triticum urartu genome reveals the dynamic nature of wheat genome evolution.</title>
        <authorList>
            <person name="Ling H."/>
            <person name="Ma B."/>
            <person name="Shi X."/>
            <person name="Liu H."/>
            <person name="Dong L."/>
            <person name="Sun H."/>
            <person name="Cao Y."/>
            <person name="Gao Q."/>
            <person name="Zheng S."/>
            <person name="Li Y."/>
            <person name="Yu Y."/>
            <person name="Du H."/>
            <person name="Qi M."/>
            <person name="Li Y."/>
            <person name="Yu H."/>
            <person name="Cui Y."/>
            <person name="Wang N."/>
            <person name="Chen C."/>
            <person name="Wu H."/>
            <person name="Zhao Y."/>
            <person name="Zhang J."/>
            <person name="Li Y."/>
            <person name="Zhou W."/>
            <person name="Zhang B."/>
            <person name="Hu W."/>
            <person name="Eijk M."/>
            <person name="Tang J."/>
            <person name="Witsenboer H."/>
            <person name="Zhao S."/>
            <person name="Li Z."/>
            <person name="Zhang A."/>
            <person name="Wang D."/>
            <person name="Liang C."/>
        </authorList>
    </citation>
    <scope>NUCLEOTIDE SEQUENCE [LARGE SCALE GENOMIC DNA]</scope>
    <source>
        <strain evidence="2">cv. G1812</strain>
    </source>
</reference>
<dbReference type="EnsemblPlants" id="TuG1812G0100002298.01.T01">
    <property type="protein sequence ID" value="TuG1812G0100002298.01.T01.cds441132"/>
    <property type="gene ID" value="TuG1812G0100002298.01"/>
</dbReference>
<dbReference type="AlphaFoldDB" id="A0A8R7P799"/>
<keyword evidence="3" id="KW-1185">Reference proteome</keyword>
<organism evidence="2 3">
    <name type="scientific">Triticum urartu</name>
    <name type="common">Red wild einkorn</name>
    <name type="synonym">Crithodium urartu</name>
    <dbReference type="NCBI Taxonomy" id="4572"/>
    <lineage>
        <taxon>Eukaryota</taxon>
        <taxon>Viridiplantae</taxon>
        <taxon>Streptophyta</taxon>
        <taxon>Embryophyta</taxon>
        <taxon>Tracheophyta</taxon>
        <taxon>Spermatophyta</taxon>
        <taxon>Magnoliopsida</taxon>
        <taxon>Liliopsida</taxon>
        <taxon>Poales</taxon>
        <taxon>Poaceae</taxon>
        <taxon>BOP clade</taxon>
        <taxon>Pooideae</taxon>
        <taxon>Triticodae</taxon>
        <taxon>Triticeae</taxon>
        <taxon>Triticinae</taxon>
        <taxon>Triticum</taxon>
    </lineage>
</organism>
<reference evidence="3" key="1">
    <citation type="journal article" date="2013" name="Nature">
        <title>Draft genome of the wheat A-genome progenitor Triticum urartu.</title>
        <authorList>
            <person name="Ling H.Q."/>
            <person name="Zhao S."/>
            <person name="Liu D."/>
            <person name="Wang J."/>
            <person name="Sun H."/>
            <person name="Zhang C."/>
            <person name="Fan H."/>
            <person name="Li D."/>
            <person name="Dong L."/>
            <person name="Tao Y."/>
            <person name="Gao C."/>
            <person name="Wu H."/>
            <person name="Li Y."/>
            <person name="Cui Y."/>
            <person name="Guo X."/>
            <person name="Zheng S."/>
            <person name="Wang B."/>
            <person name="Yu K."/>
            <person name="Liang Q."/>
            <person name="Yang W."/>
            <person name="Lou X."/>
            <person name="Chen J."/>
            <person name="Feng M."/>
            <person name="Jian J."/>
            <person name="Zhang X."/>
            <person name="Luo G."/>
            <person name="Jiang Y."/>
            <person name="Liu J."/>
            <person name="Wang Z."/>
            <person name="Sha Y."/>
            <person name="Zhang B."/>
            <person name="Wu H."/>
            <person name="Tang D."/>
            <person name="Shen Q."/>
            <person name="Xue P."/>
            <person name="Zou S."/>
            <person name="Wang X."/>
            <person name="Liu X."/>
            <person name="Wang F."/>
            <person name="Yang Y."/>
            <person name="An X."/>
            <person name="Dong Z."/>
            <person name="Zhang K."/>
            <person name="Zhang X."/>
            <person name="Luo M.C."/>
            <person name="Dvorak J."/>
            <person name="Tong Y."/>
            <person name="Wang J."/>
            <person name="Yang H."/>
            <person name="Li Z."/>
            <person name="Wang D."/>
            <person name="Zhang A."/>
            <person name="Wang J."/>
        </authorList>
    </citation>
    <scope>NUCLEOTIDE SEQUENCE</scope>
    <source>
        <strain evidence="3">cv. G1812</strain>
    </source>
</reference>
<sequence>PTHHLARRSQHFDRQPRASKASQHGQQQGRGVRARARPVRPARRGHGGGGGGVRRERAEPVRGRHHAGRGGDAGVLRAAARPAGVPVPVRARPVLPRLRQQPQGAERRCRLRPPQAQVLIALVAALAICIGSAPCERHCARCPAPVGGGL</sequence>
<dbReference type="Gramene" id="TuG1812G0100002298.01.T01">
    <property type="protein sequence ID" value="TuG1812G0100002298.01.T01.cds441132"/>
    <property type="gene ID" value="TuG1812G0100002298.01"/>
</dbReference>